<dbReference type="InterPro" id="IPR007900">
    <property type="entry name" value="TAF4_C"/>
</dbReference>
<dbReference type="GO" id="GO:0005669">
    <property type="term" value="C:transcription factor TFIID complex"/>
    <property type="evidence" value="ECO:0007669"/>
    <property type="project" value="InterPro"/>
</dbReference>
<evidence type="ECO:0000256" key="9">
    <source>
        <dbReference type="SAM" id="MobiDB-lite"/>
    </source>
</evidence>
<keyword evidence="4" id="KW-0805">Transcription regulation</keyword>
<evidence type="ECO:0000256" key="5">
    <source>
        <dbReference type="ARBA" id="ARBA00023163"/>
    </source>
</evidence>
<dbReference type="Proteomes" id="UP000281549">
    <property type="component" value="Unassembled WGS sequence"/>
</dbReference>
<dbReference type="AlphaFoldDB" id="A0A4P9YG95"/>
<name>A0A4P9YG95_ROZAC</name>
<dbReference type="InterPro" id="IPR045144">
    <property type="entry name" value="TAF4"/>
</dbReference>
<dbReference type="EMBL" id="ML005502">
    <property type="protein sequence ID" value="RKP18295.1"/>
    <property type="molecule type" value="Genomic_DNA"/>
</dbReference>
<comment type="similarity">
    <text evidence="2">Belongs to the TAF4 family.</text>
</comment>
<evidence type="ECO:0000256" key="3">
    <source>
        <dbReference type="ARBA" id="ARBA00017306"/>
    </source>
</evidence>
<dbReference type="CDD" id="cd08045">
    <property type="entry name" value="HFD_TAF4"/>
    <property type="match status" value="1"/>
</dbReference>
<evidence type="ECO:0000256" key="6">
    <source>
        <dbReference type="ARBA" id="ARBA00023242"/>
    </source>
</evidence>
<organism evidence="11 12">
    <name type="scientific">Rozella allomycis (strain CSF55)</name>
    <dbReference type="NCBI Taxonomy" id="988480"/>
    <lineage>
        <taxon>Eukaryota</taxon>
        <taxon>Fungi</taxon>
        <taxon>Fungi incertae sedis</taxon>
        <taxon>Cryptomycota</taxon>
        <taxon>Cryptomycota incertae sedis</taxon>
        <taxon>Rozella</taxon>
    </lineage>
</organism>
<evidence type="ECO:0000256" key="4">
    <source>
        <dbReference type="ARBA" id="ARBA00023015"/>
    </source>
</evidence>
<dbReference type="PANTHER" id="PTHR15138">
    <property type="entry name" value="TRANSCRIPTION INITIATION FACTOR TFIID SUBUNIT 4"/>
    <property type="match status" value="1"/>
</dbReference>
<feature type="domain" description="Transcription initiation factor TFIID component TAF4 C-terminal" evidence="10">
    <location>
        <begin position="35"/>
        <end position="232"/>
    </location>
</feature>
<evidence type="ECO:0000256" key="7">
    <source>
        <dbReference type="ARBA" id="ARBA00025346"/>
    </source>
</evidence>
<dbReference type="GO" id="GO:0006367">
    <property type="term" value="P:transcription initiation at RNA polymerase II promoter"/>
    <property type="evidence" value="ECO:0007669"/>
    <property type="project" value="TreeGrafter"/>
</dbReference>
<keyword evidence="6" id="KW-0539">Nucleus</keyword>
<reference evidence="12" key="1">
    <citation type="journal article" date="2018" name="Nat. Microbiol.">
        <title>Leveraging single-cell genomics to expand the fungal tree of life.</title>
        <authorList>
            <person name="Ahrendt S.R."/>
            <person name="Quandt C.A."/>
            <person name="Ciobanu D."/>
            <person name="Clum A."/>
            <person name="Salamov A."/>
            <person name="Andreopoulos B."/>
            <person name="Cheng J.F."/>
            <person name="Woyke T."/>
            <person name="Pelin A."/>
            <person name="Henrissat B."/>
            <person name="Reynolds N.K."/>
            <person name="Benny G.L."/>
            <person name="Smith M.E."/>
            <person name="James T.Y."/>
            <person name="Grigoriev I.V."/>
        </authorList>
    </citation>
    <scope>NUCLEOTIDE SEQUENCE [LARGE SCALE GENOMIC DNA]</scope>
    <source>
        <strain evidence="12">CSF55</strain>
    </source>
</reference>
<evidence type="ECO:0000259" key="10">
    <source>
        <dbReference type="Pfam" id="PF05236"/>
    </source>
</evidence>
<dbReference type="GO" id="GO:0016251">
    <property type="term" value="F:RNA polymerase II general transcription initiation factor activity"/>
    <property type="evidence" value="ECO:0007669"/>
    <property type="project" value="TreeGrafter"/>
</dbReference>
<sequence>ICSVPQKIIEDEDVELEEPPVAKDVDVTRMKSEDLQDVLKYSGVNEEEEANEMLENIEEYSVDEDDAKDLMSSYVNLVHVEGFKAAITRAMRKNGLGNIKEVCLDYLAIAVHERIKHMLEELIAISRHRLDTQREQYSWKLLNDPKKQVWLLDKYDSDVNNLFMEGKEISGIQGDDGKMKKNKKVPTKKNEKEETAIKAKLANTTAFAALGGTKKSWMSGGGSSVNNSSNVTRLLHY</sequence>
<feature type="region of interest" description="Disordered" evidence="9">
    <location>
        <begin position="217"/>
        <end position="237"/>
    </location>
</feature>
<comment type="function">
    <text evidence="7">Functions as a component of the DNA-binding general transcription factor complex TFIID. Binding of TFIID to a promoter (with or without TATA element) is the initial step in pre-initiation complex (PIC) formation. TFIID plays a key role in the regulation of gene expression by RNA polymerase II through different activities such as transcription activator interaction, core promoter recognition and selectivity, TFIIA and TFIIB interaction, chromatin modification (histone acetylation by TAF1), facilitation of DNA opening and initiation of transcription.</text>
</comment>
<evidence type="ECO:0000313" key="11">
    <source>
        <dbReference type="EMBL" id="RKP18295.1"/>
    </source>
</evidence>
<gene>
    <name evidence="11" type="ORF">ROZALSC1DRAFT_23374</name>
</gene>
<dbReference type="Pfam" id="PF05236">
    <property type="entry name" value="TAF4"/>
    <property type="match status" value="1"/>
</dbReference>
<evidence type="ECO:0000256" key="8">
    <source>
        <dbReference type="ARBA" id="ARBA00031747"/>
    </source>
</evidence>
<keyword evidence="5" id="KW-0804">Transcription</keyword>
<protein>
    <recommendedName>
        <fullName evidence="3">Transcription initiation factor TFIID subunit 4</fullName>
    </recommendedName>
    <alternativeName>
        <fullName evidence="8">TBP-associated factor 4</fullName>
    </alternativeName>
</protein>
<proteinExistence type="inferred from homology"/>
<comment type="subcellular location">
    <subcellularLocation>
        <location evidence="1">Nucleus</location>
    </subcellularLocation>
</comment>
<evidence type="ECO:0000256" key="1">
    <source>
        <dbReference type="ARBA" id="ARBA00004123"/>
    </source>
</evidence>
<dbReference type="PANTHER" id="PTHR15138:SF14">
    <property type="entry name" value="TRANSCRIPTION INITIATION FACTOR TFIID SUBUNIT 4"/>
    <property type="match status" value="1"/>
</dbReference>
<evidence type="ECO:0000256" key="2">
    <source>
        <dbReference type="ARBA" id="ARBA00006178"/>
    </source>
</evidence>
<accession>A0A4P9YG95</accession>
<evidence type="ECO:0000313" key="12">
    <source>
        <dbReference type="Proteomes" id="UP000281549"/>
    </source>
</evidence>
<dbReference type="GO" id="GO:0003677">
    <property type="term" value="F:DNA binding"/>
    <property type="evidence" value="ECO:0007669"/>
    <property type="project" value="TreeGrafter"/>
</dbReference>
<feature type="non-terminal residue" evidence="11">
    <location>
        <position position="1"/>
    </location>
</feature>